<dbReference type="Pfam" id="PF00581">
    <property type="entry name" value="Rhodanese"/>
    <property type="match status" value="1"/>
</dbReference>
<dbReference type="eggNOG" id="COG0607">
    <property type="taxonomic scope" value="Bacteria"/>
</dbReference>
<evidence type="ECO:0000259" key="1">
    <source>
        <dbReference type="PROSITE" id="PS50206"/>
    </source>
</evidence>
<dbReference type="InterPro" id="IPR001763">
    <property type="entry name" value="Rhodanese-like_dom"/>
</dbReference>
<accession>S7TCY4</accession>
<sequence length="120" mass="13468">MRTTKTTLVAVLAVFVTVTALWLTNRAVTPKTATWDDAVAEAREGGYRLVTTVELAEWYARADETGLLLVDTRQDWEFHAGHIEGAVLFPMEPTAFARWRKKGELAGMLGPDKERPVVFY</sequence>
<dbReference type="EMBL" id="ATHI01000011">
    <property type="protein sequence ID" value="EPR34410.1"/>
    <property type="molecule type" value="Genomic_DNA"/>
</dbReference>
<keyword evidence="3" id="KW-1185">Reference proteome</keyword>
<gene>
    <name evidence="2" type="ORF">dsat_0058</name>
</gene>
<dbReference type="CDD" id="cd00158">
    <property type="entry name" value="RHOD"/>
    <property type="match status" value="1"/>
</dbReference>
<dbReference type="PROSITE" id="PS50206">
    <property type="entry name" value="RHODANESE_3"/>
    <property type="match status" value="1"/>
</dbReference>
<name>S7TCY4_9BACT</name>
<evidence type="ECO:0000313" key="3">
    <source>
        <dbReference type="Proteomes" id="UP000014975"/>
    </source>
</evidence>
<comment type="caution">
    <text evidence="2">The sequence shown here is derived from an EMBL/GenBank/DDBJ whole genome shotgun (WGS) entry which is preliminary data.</text>
</comment>
<organism evidence="2 3">
    <name type="scientific">Alkalidesulfovibrio alkalitolerans DSM 16529</name>
    <dbReference type="NCBI Taxonomy" id="1121439"/>
    <lineage>
        <taxon>Bacteria</taxon>
        <taxon>Pseudomonadati</taxon>
        <taxon>Thermodesulfobacteriota</taxon>
        <taxon>Desulfovibrionia</taxon>
        <taxon>Desulfovibrionales</taxon>
        <taxon>Desulfovibrionaceae</taxon>
        <taxon>Alkalidesulfovibrio</taxon>
    </lineage>
</organism>
<feature type="domain" description="Rhodanese" evidence="1">
    <location>
        <begin position="63"/>
        <end position="120"/>
    </location>
</feature>
<dbReference type="Gene3D" id="3.40.250.10">
    <property type="entry name" value="Rhodanese-like domain"/>
    <property type="match status" value="1"/>
</dbReference>
<evidence type="ECO:0000313" key="2">
    <source>
        <dbReference type="EMBL" id="EPR34410.1"/>
    </source>
</evidence>
<dbReference type="STRING" id="1121439.dsat_0058"/>
<dbReference type="OrthoDB" id="5471268at2"/>
<dbReference type="AlphaFoldDB" id="S7TCY4"/>
<reference evidence="2 3" key="1">
    <citation type="journal article" date="2013" name="Genome Announc.">
        <title>Draft genome sequences for three mercury-methylating, sulfate-reducing bacteria.</title>
        <authorList>
            <person name="Brown S.D."/>
            <person name="Hurt R.A.Jr."/>
            <person name="Gilmour C.C."/>
            <person name="Elias D.A."/>
        </authorList>
    </citation>
    <scope>NUCLEOTIDE SEQUENCE [LARGE SCALE GENOMIC DNA]</scope>
    <source>
        <strain evidence="2 3">DSM 16529</strain>
    </source>
</reference>
<dbReference type="SUPFAM" id="SSF52821">
    <property type="entry name" value="Rhodanese/Cell cycle control phosphatase"/>
    <property type="match status" value="1"/>
</dbReference>
<dbReference type="InterPro" id="IPR036873">
    <property type="entry name" value="Rhodanese-like_dom_sf"/>
</dbReference>
<dbReference type="Proteomes" id="UP000014975">
    <property type="component" value="Unassembled WGS sequence"/>
</dbReference>
<proteinExistence type="predicted"/>
<dbReference type="PATRIC" id="fig|1121439.3.peg.1272"/>
<protein>
    <submittedName>
        <fullName evidence="2">Rhodanese-like protein</fullName>
    </submittedName>
</protein>